<sequence length="148" mass="17234">MHPRHWTLSDFENMSWHDCHVHGFRVFEAEHGSGELQLDLDYILEWKEHQEKFSFLLVPVRLQFHEVFALRVALDWATPTAGMGPFSISGIEKRAEPRTEYTATVWRLPLNWPEGLLEFEASGFTQIAWGREVHSSRQFLAAEERVAA</sequence>
<reference evidence="1 2" key="2">
    <citation type="submission" date="2018-12" db="EMBL/GenBank/DDBJ databases">
        <title>Rhizobacter gummiphilus sp. nov., a rubber-degrading bacterium isolated from the soil of a botanical garden in Japan.</title>
        <authorList>
            <person name="Shunsuke S.S."/>
        </authorList>
    </citation>
    <scope>NUCLEOTIDE SEQUENCE [LARGE SCALE GENOMIC DNA]</scope>
    <source>
        <strain evidence="1 2">S-16</strain>
    </source>
</reference>
<protein>
    <submittedName>
        <fullName evidence="1">Uncharacterized protein</fullName>
    </submittedName>
</protein>
<dbReference type="AlphaFoldDB" id="A0A3N7HUD4"/>
<keyword evidence="2" id="KW-1185">Reference proteome</keyword>
<dbReference type="EMBL" id="QUSW01000002">
    <property type="protein sequence ID" value="RQP25423.1"/>
    <property type="molecule type" value="Genomic_DNA"/>
</dbReference>
<comment type="caution">
    <text evidence="1">The sequence shown here is derived from an EMBL/GenBank/DDBJ whole genome shotgun (WGS) entry which is preliminary data.</text>
</comment>
<proteinExistence type="predicted"/>
<gene>
    <name evidence="1" type="ORF">DZC73_11435</name>
</gene>
<organism evidence="1 2">
    <name type="scientific">Piscinibacter terrae</name>
    <dbReference type="NCBI Taxonomy" id="2496871"/>
    <lineage>
        <taxon>Bacteria</taxon>
        <taxon>Pseudomonadati</taxon>
        <taxon>Pseudomonadota</taxon>
        <taxon>Betaproteobacteria</taxon>
        <taxon>Burkholderiales</taxon>
        <taxon>Sphaerotilaceae</taxon>
        <taxon>Piscinibacter</taxon>
    </lineage>
</organism>
<accession>A0A3N7HUD4</accession>
<reference evidence="1 2" key="1">
    <citation type="submission" date="2018-08" db="EMBL/GenBank/DDBJ databases">
        <authorList>
            <person name="Khan S.A."/>
            <person name="Jeon C.O."/>
            <person name="Chun B.H."/>
            <person name="Jeong S.E."/>
        </authorList>
    </citation>
    <scope>NUCLEOTIDE SEQUENCE [LARGE SCALE GENOMIC DNA]</scope>
    <source>
        <strain evidence="1 2">S-16</strain>
    </source>
</reference>
<evidence type="ECO:0000313" key="1">
    <source>
        <dbReference type="EMBL" id="RQP25423.1"/>
    </source>
</evidence>
<name>A0A3N7HUD4_9BURK</name>
<dbReference type="Proteomes" id="UP000267464">
    <property type="component" value="Unassembled WGS sequence"/>
</dbReference>
<evidence type="ECO:0000313" key="2">
    <source>
        <dbReference type="Proteomes" id="UP000267464"/>
    </source>
</evidence>